<dbReference type="Pfam" id="PF00564">
    <property type="entry name" value="PB1"/>
    <property type="match status" value="1"/>
</dbReference>
<sequence length="419" mass="45123">MQNSGSPQFDLTGKLIIKVALGDDIRRIPIHNEDITYDELVLMMQRVYRGKLSTNDEITIKYKDEDGDLITIFDSSDLTFAIQCSRILKITLFVGGPSKSLLEPSSVSSIRSELQAIRDRVLGLLDRLEPLSIVKGAQALSIADGGSAKDDQALKLGVGDNKLVSSQPVNALGGKEFDPLKSQKSVEENVQNKIAASFGVDGGVSSAPGFDRAATPDSVSSIGSSSSNQVRAQQAAHQFPQQQQHQPSPSHQQQQMSQQPGQPPQQQQQQPQQYPGQPGQMAQPYAGQPGYGATPPTGQQMQQQPQQQHQQQQPPHLQQQQQQQPPMSQPYDPNMYAQYNQGYAMNSGPPGQPGMAQAPNMGYSQPGGPNPYGQPMPGRVPQAQVPDFGGAGTGQSPNNPYSRGGFGAGYPRPTAGYPQ</sequence>
<dbReference type="Gene3D" id="3.10.20.90">
    <property type="entry name" value="Phosphatidylinositol 3-kinase Catalytic Subunit, Chain A, domain 1"/>
    <property type="match status" value="1"/>
</dbReference>
<keyword evidence="4" id="KW-1185">Reference proteome</keyword>
<comment type="caution">
    <text evidence="3">The sequence shown here is derived from an EMBL/GenBank/DDBJ whole genome shotgun (WGS) entry which is preliminary data.</text>
</comment>
<feature type="compositionally biased region" description="Low complexity" evidence="1">
    <location>
        <begin position="299"/>
        <end position="330"/>
    </location>
</feature>
<evidence type="ECO:0000256" key="1">
    <source>
        <dbReference type="SAM" id="MobiDB-lite"/>
    </source>
</evidence>
<dbReference type="GO" id="GO:0042802">
    <property type="term" value="F:identical protein binding"/>
    <property type="evidence" value="ECO:0007669"/>
    <property type="project" value="InterPro"/>
</dbReference>
<dbReference type="PANTHER" id="PTHR15335:SF7">
    <property type="entry name" value="PROTEIN TFG"/>
    <property type="match status" value="1"/>
</dbReference>
<feature type="region of interest" description="Disordered" evidence="1">
    <location>
        <begin position="208"/>
        <end position="419"/>
    </location>
</feature>
<evidence type="ECO:0000259" key="2">
    <source>
        <dbReference type="PROSITE" id="PS51745"/>
    </source>
</evidence>
<feature type="compositionally biased region" description="Low complexity" evidence="1">
    <location>
        <begin position="218"/>
        <end position="288"/>
    </location>
</feature>
<dbReference type="Proteomes" id="UP001283361">
    <property type="component" value="Unassembled WGS sequence"/>
</dbReference>
<dbReference type="PANTHER" id="PTHR15335">
    <property type="entry name" value="PROTEIN TFG"/>
    <property type="match status" value="1"/>
</dbReference>
<dbReference type="SMART" id="SM00666">
    <property type="entry name" value="PB1"/>
    <property type="match status" value="1"/>
</dbReference>
<dbReference type="AlphaFoldDB" id="A0AAE1B1L4"/>
<dbReference type="InterPro" id="IPR033512">
    <property type="entry name" value="TFG"/>
</dbReference>
<evidence type="ECO:0000313" key="3">
    <source>
        <dbReference type="EMBL" id="KAK3798005.1"/>
    </source>
</evidence>
<organism evidence="3 4">
    <name type="scientific">Elysia crispata</name>
    <name type="common">lettuce slug</name>
    <dbReference type="NCBI Taxonomy" id="231223"/>
    <lineage>
        <taxon>Eukaryota</taxon>
        <taxon>Metazoa</taxon>
        <taxon>Spiralia</taxon>
        <taxon>Lophotrochozoa</taxon>
        <taxon>Mollusca</taxon>
        <taxon>Gastropoda</taxon>
        <taxon>Heterobranchia</taxon>
        <taxon>Euthyneura</taxon>
        <taxon>Panpulmonata</taxon>
        <taxon>Sacoglossa</taxon>
        <taxon>Placobranchoidea</taxon>
        <taxon>Plakobranchidae</taxon>
        <taxon>Elysia</taxon>
    </lineage>
</organism>
<dbReference type="SUPFAM" id="SSF54277">
    <property type="entry name" value="CAD &amp; PB1 domains"/>
    <property type="match status" value="1"/>
</dbReference>
<dbReference type="EMBL" id="JAWDGP010000724">
    <property type="protein sequence ID" value="KAK3798005.1"/>
    <property type="molecule type" value="Genomic_DNA"/>
</dbReference>
<reference evidence="3" key="1">
    <citation type="journal article" date="2023" name="G3 (Bethesda)">
        <title>A reference genome for the long-term kleptoplast-retaining sea slug Elysia crispata morphotype clarki.</title>
        <authorList>
            <person name="Eastman K.E."/>
            <person name="Pendleton A.L."/>
            <person name="Shaikh M.A."/>
            <person name="Suttiyut T."/>
            <person name="Ogas R."/>
            <person name="Tomko P."/>
            <person name="Gavelis G."/>
            <person name="Widhalm J.R."/>
            <person name="Wisecaver J.H."/>
        </authorList>
    </citation>
    <scope>NUCLEOTIDE SEQUENCE</scope>
    <source>
        <strain evidence="3">ECLA1</strain>
    </source>
</reference>
<dbReference type="GO" id="GO:0070971">
    <property type="term" value="C:endoplasmic reticulum exit site"/>
    <property type="evidence" value="ECO:0007669"/>
    <property type="project" value="TreeGrafter"/>
</dbReference>
<proteinExistence type="predicted"/>
<accession>A0AAE1B1L4</accession>
<dbReference type="InterPro" id="IPR000270">
    <property type="entry name" value="PB1_dom"/>
</dbReference>
<protein>
    <recommendedName>
        <fullName evidence="2">PB1 domain-containing protein</fullName>
    </recommendedName>
</protein>
<evidence type="ECO:0000313" key="4">
    <source>
        <dbReference type="Proteomes" id="UP001283361"/>
    </source>
</evidence>
<dbReference type="InterPro" id="IPR034857">
    <property type="entry name" value="PB1_TFG"/>
</dbReference>
<dbReference type="InterPro" id="IPR053793">
    <property type="entry name" value="PB1-like"/>
</dbReference>
<dbReference type="PROSITE" id="PS51745">
    <property type="entry name" value="PB1"/>
    <property type="match status" value="1"/>
</dbReference>
<dbReference type="GO" id="GO:0048208">
    <property type="term" value="P:COPII vesicle coating"/>
    <property type="evidence" value="ECO:0007669"/>
    <property type="project" value="InterPro"/>
</dbReference>
<dbReference type="CDD" id="cd06401">
    <property type="entry name" value="PB1_TFG"/>
    <property type="match status" value="1"/>
</dbReference>
<feature type="domain" description="PB1" evidence="2">
    <location>
        <begin position="14"/>
        <end position="95"/>
    </location>
</feature>
<gene>
    <name evidence="3" type="ORF">RRG08_034566</name>
</gene>
<name>A0AAE1B1L4_9GAST</name>